<dbReference type="Proteomes" id="UP000532373">
    <property type="component" value="Unassembled WGS sequence"/>
</dbReference>
<evidence type="ECO:0000256" key="1">
    <source>
        <dbReference type="ARBA" id="ARBA00004651"/>
    </source>
</evidence>
<evidence type="ECO:0000256" key="6">
    <source>
        <dbReference type="ARBA" id="ARBA00023136"/>
    </source>
</evidence>
<sequence length="277" mass="29909">MNMTDLMLTILRKIAFACAVVLLVSPAILFFFWMLSLSFKNEVDNMAFPPVFIPNPPTLANFTTVFENNDFLQYFINSLIVTGGAVGIGLAVGIPAGYGIARSRSAKYAVLILLARMTPALSFLIPLYIVFSSLALVGTVWALIISHLVITIPIIVWVMMGYFEGLPSELEDAALVDGCSPWQSFIHIAVPLAKPGIVIAGILSFIFSWNNFVFSVVLGGRHARTLPSAVYNSMSFEQVSWGPLAASALLVTLPILVITILAQRQIVAGLSAGGLKD</sequence>
<evidence type="ECO:0000256" key="4">
    <source>
        <dbReference type="ARBA" id="ARBA00022692"/>
    </source>
</evidence>
<keyword evidence="2 7" id="KW-0813">Transport</keyword>
<evidence type="ECO:0000256" key="7">
    <source>
        <dbReference type="RuleBase" id="RU363032"/>
    </source>
</evidence>
<proteinExistence type="inferred from homology"/>
<evidence type="ECO:0000259" key="8">
    <source>
        <dbReference type="PROSITE" id="PS50928"/>
    </source>
</evidence>
<comment type="subcellular location">
    <subcellularLocation>
        <location evidence="1 7">Cell membrane</location>
        <topology evidence="1 7">Multi-pass membrane protein</topology>
    </subcellularLocation>
</comment>
<dbReference type="EMBL" id="JACHGI010000014">
    <property type="protein sequence ID" value="MBB6469140.1"/>
    <property type="molecule type" value="Genomic_DNA"/>
</dbReference>
<protein>
    <submittedName>
        <fullName evidence="9">Multiple sugar transport system permease protein</fullName>
    </submittedName>
</protein>
<dbReference type="GO" id="GO:0055085">
    <property type="term" value="P:transmembrane transport"/>
    <property type="evidence" value="ECO:0007669"/>
    <property type="project" value="InterPro"/>
</dbReference>
<gene>
    <name evidence="9" type="ORF">HNQ96_005029</name>
</gene>
<feature type="transmembrane region" description="Helical" evidence="7">
    <location>
        <begin position="197"/>
        <end position="220"/>
    </location>
</feature>
<evidence type="ECO:0000256" key="5">
    <source>
        <dbReference type="ARBA" id="ARBA00022989"/>
    </source>
</evidence>
<dbReference type="Gene3D" id="1.10.3720.10">
    <property type="entry name" value="MetI-like"/>
    <property type="match status" value="1"/>
</dbReference>
<dbReference type="CDD" id="cd06261">
    <property type="entry name" value="TM_PBP2"/>
    <property type="match status" value="1"/>
</dbReference>
<feature type="transmembrane region" description="Helical" evidence="7">
    <location>
        <begin position="108"/>
        <end position="129"/>
    </location>
</feature>
<feature type="domain" description="ABC transmembrane type-1" evidence="8">
    <location>
        <begin position="75"/>
        <end position="262"/>
    </location>
</feature>
<keyword evidence="3" id="KW-1003">Cell membrane</keyword>
<evidence type="ECO:0000313" key="10">
    <source>
        <dbReference type="Proteomes" id="UP000532373"/>
    </source>
</evidence>
<dbReference type="InterPro" id="IPR000515">
    <property type="entry name" value="MetI-like"/>
</dbReference>
<keyword evidence="4 7" id="KW-0812">Transmembrane</keyword>
<feature type="transmembrane region" description="Helical" evidence="7">
    <location>
        <begin position="14"/>
        <end position="35"/>
    </location>
</feature>
<keyword evidence="5 7" id="KW-1133">Transmembrane helix</keyword>
<evidence type="ECO:0000256" key="3">
    <source>
        <dbReference type="ARBA" id="ARBA00022475"/>
    </source>
</evidence>
<comment type="caution">
    <text evidence="9">The sequence shown here is derived from an EMBL/GenBank/DDBJ whole genome shotgun (WGS) entry which is preliminary data.</text>
</comment>
<reference evidence="9 10" key="1">
    <citation type="submission" date="2020-08" db="EMBL/GenBank/DDBJ databases">
        <title>Genomic Encyclopedia of Type Strains, Phase IV (KMG-IV): sequencing the most valuable type-strain genomes for metagenomic binning, comparative biology and taxonomic classification.</title>
        <authorList>
            <person name="Goeker M."/>
        </authorList>
    </citation>
    <scope>NUCLEOTIDE SEQUENCE [LARGE SCALE GENOMIC DNA]</scope>
    <source>
        <strain evidence="9 10">DSM 17454</strain>
    </source>
</reference>
<dbReference type="AlphaFoldDB" id="A0A8E1WHP2"/>
<accession>A0A8E1WHP2</accession>
<dbReference type="PROSITE" id="PS50928">
    <property type="entry name" value="ABC_TM1"/>
    <property type="match status" value="1"/>
</dbReference>
<dbReference type="PANTHER" id="PTHR32243">
    <property type="entry name" value="MALTOSE TRANSPORT SYSTEM PERMEASE-RELATED"/>
    <property type="match status" value="1"/>
</dbReference>
<comment type="similarity">
    <text evidence="7">Belongs to the binding-protein-dependent transport system permease family.</text>
</comment>
<evidence type="ECO:0000313" key="9">
    <source>
        <dbReference type="EMBL" id="MBB6469140.1"/>
    </source>
</evidence>
<feature type="transmembrane region" description="Helical" evidence="7">
    <location>
        <begin position="135"/>
        <end position="158"/>
    </location>
</feature>
<feature type="transmembrane region" description="Helical" evidence="7">
    <location>
        <begin position="74"/>
        <end position="96"/>
    </location>
</feature>
<keyword evidence="6 7" id="KW-0472">Membrane</keyword>
<dbReference type="Pfam" id="PF00528">
    <property type="entry name" value="BPD_transp_1"/>
    <property type="match status" value="1"/>
</dbReference>
<name>A0A8E1WHP2_9HYPH</name>
<organism evidence="9 10">
    <name type="scientific">Aminobacter carboxidus</name>
    <dbReference type="NCBI Taxonomy" id="376165"/>
    <lineage>
        <taxon>Bacteria</taxon>
        <taxon>Pseudomonadati</taxon>
        <taxon>Pseudomonadota</taxon>
        <taxon>Alphaproteobacteria</taxon>
        <taxon>Hyphomicrobiales</taxon>
        <taxon>Phyllobacteriaceae</taxon>
        <taxon>Aminobacter</taxon>
    </lineage>
</organism>
<dbReference type="SUPFAM" id="SSF161098">
    <property type="entry name" value="MetI-like"/>
    <property type="match status" value="1"/>
</dbReference>
<feature type="transmembrane region" description="Helical" evidence="7">
    <location>
        <begin position="240"/>
        <end position="262"/>
    </location>
</feature>
<dbReference type="InterPro" id="IPR035906">
    <property type="entry name" value="MetI-like_sf"/>
</dbReference>
<dbReference type="GO" id="GO:0005886">
    <property type="term" value="C:plasma membrane"/>
    <property type="evidence" value="ECO:0007669"/>
    <property type="project" value="UniProtKB-SubCell"/>
</dbReference>
<evidence type="ECO:0000256" key="2">
    <source>
        <dbReference type="ARBA" id="ARBA00022448"/>
    </source>
</evidence>
<dbReference type="InterPro" id="IPR050901">
    <property type="entry name" value="BP-dep_ABC_trans_perm"/>
</dbReference>
<dbReference type="PANTHER" id="PTHR32243:SF18">
    <property type="entry name" value="INNER MEMBRANE ABC TRANSPORTER PERMEASE PROTEIN YCJP"/>
    <property type="match status" value="1"/>
</dbReference>
<keyword evidence="9" id="KW-0762">Sugar transport</keyword>